<organism evidence="1 2">
    <name type="scientific">Leptospira tipperaryensis</name>
    <dbReference type="NCBI Taxonomy" id="2564040"/>
    <lineage>
        <taxon>Bacteria</taxon>
        <taxon>Pseudomonadati</taxon>
        <taxon>Spirochaetota</taxon>
        <taxon>Spirochaetia</taxon>
        <taxon>Leptospirales</taxon>
        <taxon>Leptospiraceae</taxon>
        <taxon>Leptospira</taxon>
    </lineage>
</organism>
<evidence type="ECO:0000313" key="2">
    <source>
        <dbReference type="Proteomes" id="UP000094197"/>
    </source>
</evidence>
<reference evidence="1 2" key="1">
    <citation type="submission" date="2016-04" db="EMBL/GenBank/DDBJ databases">
        <title>Complete genome seqeunce of Leptospira alstonii serovar Room22.</title>
        <authorList>
            <person name="Nally J.E."/>
            <person name="Bayles D.O."/>
            <person name="Hurley D."/>
            <person name="Fanning S."/>
            <person name="McMahon B.J."/>
            <person name="Arent Z."/>
        </authorList>
    </citation>
    <scope>NUCLEOTIDE SEQUENCE [LARGE SCALE GENOMIC DNA]</scope>
    <source>
        <strain evidence="1 2">GWTS #1</strain>
    </source>
</reference>
<dbReference type="EMBL" id="CP015217">
    <property type="protein sequence ID" value="AOP34184.1"/>
    <property type="molecule type" value="Genomic_DNA"/>
</dbReference>
<dbReference type="InterPro" id="IPR021501">
    <property type="entry name" value="DUF3157"/>
</dbReference>
<dbReference type="Proteomes" id="UP000094197">
    <property type="component" value="Chromosome 1"/>
</dbReference>
<sequence>MASFSIFRIEFKSSLRKLKFDPNPKGPTMKKTILAFLFLISIFSLYSEEATTKSGKKVILNSDFTWKYVTENSEKNKNPKSNPVLVFTKSEEQDTELKSETGEFSLWFNSKKWNRSNQKSNKVSEFEFENKKRTGYAMVIFEGLEIPIESFPELLVINARAIDPNASLLEAVDCKINGKAGKFVKYTALFSGMKFIFYSFVSSSPKGSIQFTTYTLENRFDLEKEEFEKLLSGLVFP</sequence>
<dbReference type="KEGG" id="laj:A0128_10200"/>
<keyword evidence="2" id="KW-1185">Reference proteome</keyword>
<accession>A0A1D7UX71</accession>
<gene>
    <name evidence="1" type="ORF">A0128_10200</name>
</gene>
<protein>
    <recommendedName>
        <fullName evidence="3">DUF3157 domain-containing protein</fullName>
    </recommendedName>
</protein>
<proteinExistence type="predicted"/>
<dbReference type="Pfam" id="PF11355">
    <property type="entry name" value="DUF3157"/>
    <property type="match status" value="1"/>
</dbReference>
<dbReference type="AlphaFoldDB" id="A0A1D7UX71"/>
<evidence type="ECO:0000313" key="1">
    <source>
        <dbReference type="EMBL" id="AOP34184.1"/>
    </source>
</evidence>
<evidence type="ECO:0008006" key="3">
    <source>
        <dbReference type="Google" id="ProtNLM"/>
    </source>
</evidence>
<name>A0A1D7UX71_9LEPT</name>